<dbReference type="Proteomes" id="UP001257627">
    <property type="component" value="Unassembled WGS sequence"/>
</dbReference>
<feature type="compositionally biased region" description="Basic residues" evidence="1">
    <location>
        <begin position="81"/>
        <end position="95"/>
    </location>
</feature>
<sequence>MEPGRHFQVGQIHDMIRLAARGIGVTVVPRSTVFGAGSPMGCNAGARRRTAPARSVSRTTRRCTTSARSTTASDRADAHDHRHRLRQSCRGRQGRQGRSTSALDGGDVLRRPHRRRHCPARGPGPTPAVRRGASRGRDRRRVHADPVRRRLDRPAAPRHRIDTDRIDVLYQPREGQAEPIGDSSPRWGTAGRPCTRVGPVPGLMPGNRPDCVGACPVLTGRSRRRTGGRCPSSPSPAA</sequence>
<feature type="region of interest" description="Disordered" evidence="1">
    <location>
        <begin position="219"/>
        <end position="238"/>
    </location>
</feature>
<feature type="region of interest" description="Disordered" evidence="1">
    <location>
        <begin position="41"/>
        <end position="157"/>
    </location>
</feature>
<organism evidence="2 3">
    <name type="scientific">Streptomyces mirabilis</name>
    <dbReference type="NCBI Taxonomy" id="68239"/>
    <lineage>
        <taxon>Bacteria</taxon>
        <taxon>Bacillati</taxon>
        <taxon>Actinomycetota</taxon>
        <taxon>Actinomycetes</taxon>
        <taxon>Kitasatosporales</taxon>
        <taxon>Streptomycetaceae</taxon>
        <taxon>Streptomyces</taxon>
    </lineage>
</organism>
<proteinExistence type="predicted"/>
<name>A0ABU3V342_9ACTN</name>
<feature type="compositionally biased region" description="Basic residues" evidence="1">
    <location>
        <begin position="132"/>
        <end position="142"/>
    </location>
</feature>
<reference evidence="2 3" key="1">
    <citation type="submission" date="2023-02" db="EMBL/GenBank/DDBJ databases">
        <authorList>
            <person name="Maleckis M."/>
        </authorList>
    </citation>
    <scope>NUCLEOTIDE SEQUENCE [LARGE SCALE GENOMIC DNA]</scope>
    <source>
        <strain evidence="2 3">P8-A2</strain>
    </source>
</reference>
<accession>A0ABU3V342</accession>
<dbReference type="RefSeq" id="WP_316737938.1">
    <property type="nucleotide sequence ID" value="NZ_JARAKF010000001.1"/>
</dbReference>
<evidence type="ECO:0000313" key="2">
    <source>
        <dbReference type="EMBL" id="MDU9000608.1"/>
    </source>
</evidence>
<evidence type="ECO:0008006" key="4">
    <source>
        <dbReference type="Google" id="ProtNLM"/>
    </source>
</evidence>
<dbReference type="EMBL" id="JARAKF010000001">
    <property type="protein sequence ID" value="MDU9000608.1"/>
    <property type="molecule type" value="Genomic_DNA"/>
</dbReference>
<protein>
    <recommendedName>
        <fullName evidence="4">LysR substrate binding domain-containing protein</fullName>
    </recommendedName>
</protein>
<feature type="compositionally biased region" description="Basic and acidic residues" evidence="1">
    <location>
        <begin position="143"/>
        <end position="157"/>
    </location>
</feature>
<feature type="compositionally biased region" description="Low complexity" evidence="1">
    <location>
        <begin position="120"/>
        <end position="131"/>
    </location>
</feature>
<evidence type="ECO:0000256" key="1">
    <source>
        <dbReference type="SAM" id="MobiDB-lite"/>
    </source>
</evidence>
<evidence type="ECO:0000313" key="3">
    <source>
        <dbReference type="Proteomes" id="UP001257627"/>
    </source>
</evidence>
<feature type="compositionally biased region" description="Low complexity" evidence="1">
    <location>
        <begin position="53"/>
        <end position="73"/>
    </location>
</feature>
<keyword evidence="3" id="KW-1185">Reference proteome</keyword>
<gene>
    <name evidence="2" type="ORF">PU648_51555</name>
</gene>
<comment type="caution">
    <text evidence="2">The sequence shown here is derived from an EMBL/GenBank/DDBJ whole genome shotgun (WGS) entry which is preliminary data.</text>
</comment>